<proteinExistence type="predicted"/>
<dbReference type="AlphaFoldDB" id="A0AAU8CWF5"/>
<sequence length="631" mass="64457">MAIEVERMIATLEANFSKYDRALNKALGNTNSTFSRIEKRGKALETRLAGIGSTFARSFAAGFAGAVSIRGAQQLIDAATRMENALKVAGLSGDELTRVYDRLFESATKNAAPIESLVTLYGRAALVQKELGVSTEELLGFTNNVALALRVAGSDAQSASGALLQLSQALGSGVVRADEFNSILEGAPTIAQAAAAGLEEAGGSVARLRQLVVDGAVSSEAFFRAFEAGAPILEQKVAGSVLTIDQRLVNLQNSLIDAAGRFNESTAAAETFGTAIDNTAAFVNSINFDSLIAQISAVIAQMGAGIDAANAFASAIGRITGLENIGAAITGGTGYKEFLGGALTVTSSKGIENRINDAFAGEIQKAGKLTEEAIRNSVLGEGGAATTNKTGRLPEAPYVTPVSLSDFAPPVAKGGGSGGGGGKSAAAAKRREEAAALREAAKAAKELERAEREAERAAQDMGSAIGDAVGGIISALSDGKLEAKELLGIVAQIATQLLSMNGGGGFAGGFLSSILGSVFHEGGVVGSGGSKRSVHPATFAGAPRYHSGGVAGLRPGEVPAILQRGEIVIPKGRAQAQSAGQSIMIHAPINAPGADAAALARVERSVKELGKNIPKMVDTRTDTRKIRKVRA</sequence>
<dbReference type="RefSeq" id="WP_353641317.1">
    <property type="nucleotide sequence ID" value="NZ_CP159253.1"/>
</dbReference>
<reference evidence="3" key="1">
    <citation type="submission" date="2024-06" db="EMBL/GenBank/DDBJ databases">
        <title>Mesorhizobium karijinii sp. nov., a symbiont of the iconic Swainsona formosa from arid Australia.</title>
        <authorList>
            <person name="Hill Y.J."/>
            <person name="Watkin E.L.J."/>
            <person name="O'Hara G.W."/>
            <person name="Terpolilli J."/>
            <person name="Tye M.L."/>
            <person name="Kohlmeier M.G."/>
        </authorList>
    </citation>
    <scope>NUCLEOTIDE SEQUENCE</scope>
    <source>
        <strain evidence="3">WSM2240</strain>
    </source>
</reference>
<dbReference type="EMBL" id="CP159253">
    <property type="protein sequence ID" value="XCG51172.1"/>
    <property type="molecule type" value="Genomic_DNA"/>
</dbReference>
<evidence type="ECO:0000313" key="3">
    <source>
        <dbReference type="EMBL" id="XCG51172.1"/>
    </source>
</evidence>
<dbReference type="Pfam" id="PF20155">
    <property type="entry name" value="TMP_3"/>
    <property type="match status" value="1"/>
</dbReference>
<evidence type="ECO:0000259" key="2">
    <source>
        <dbReference type="Pfam" id="PF20155"/>
    </source>
</evidence>
<gene>
    <name evidence="3" type="ORF">ABVK50_12140</name>
</gene>
<feature type="compositionally biased region" description="Gly residues" evidence="1">
    <location>
        <begin position="413"/>
        <end position="423"/>
    </location>
</feature>
<accession>A0AAU8CWF5</accession>
<feature type="region of interest" description="Disordered" evidence="1">
    <location>
        <begin position="411"/>
        <end position="431"/>
    </location>
</feature>
<organism evidence="3">
    <name type="scientific">Mesorhizobium sp. WSM2240</name>
    <dbReference type="NCBI Taxonomy" id="3228851"/>
    <lineage>
        <taxon>Bacteria</taxon>
        <taxon>Pseudomonadati</taxon>
        <taxon>Pseudomonadota</taxon>
        <taxon>Alphaproteobacteria</taxon>
        <taxon>Hyphomicrobiales</taxon>
        <taxon>Phyllobacteriaceae</taxon>
        <taxon>Mesorhizobium</taxon>
    </lineage>
</organism>
<feature type="domain" description="Tape measure protein N-terminal" evidence="2">
    <location>
        <begin position="71"/>
        <end position="264"/>
    </location>
</feature>
<protein>
    <submittedName>
        <fullName evidence="3">Tape measure protein</fullName>
    </submittedName>
</protein>
<dbReference type="NCBIfam" id="TIGR02675">
    <property type="entry name" value="tape_meas_nterm"/>
    <property type="match status" value="1"/>
</dbReference>
<name>A0AAU8CWF5_9HYPH</name>
<dbReference type="InterPro" id="IPR013491">
    <property type="entry name" value="Tape_meas_N"/>
</dbReference>
<evidence type="ECO:0000256" key="1">
    <source>
        <dbReference type="SAM" id="MobiDB-lite"/>
    </source>
</evidence>